<dbReference type="InterPro" id="IPR002656">
    <property type="entry name" value="Acyl_transf_3_dom"/>
</dbReference>
<keyword evidence="1" id="KW-0472">Membrane</keyword>
<keyword evidence="4" id="KW-1185">Reference proteome</keyword>
<evidence type="ECO:0000259" key="2">
    <source>
        <dbReference type="Pfam" id="PF01757"/>
    </source>
</evidence>
<dbReference type="VEuPathDB" id="FungiDB:PV06_04030"/>
<dbReference type="GO" id="GO:0016747">
    <property type="term" value="F:acyltransferase activity, transferring groups other than amino-acyl groups"/>
    <property type="evidence" value="ECO:0007669"/>
    <property type="project" value="InterPro"/>
</dbReference>
<dbReference type="GeneID" id="27356104"/>
<feature type="transmembrane region" description="Helical" evidence="1">
    <location>
        <begin position="188"/>
        <end position="207"/>
    </location>
</feature>
<sequence>MGVEDSRKLQEPLLEEKAGLSPSSSSSYDDDDLSLTGAPSRILSKAAMLFRPHHAYRLGKRFAYCFVPQLLRSRIWDDEAPKSKQFSTSYLNGLRGITSIKVFTFHWLMAFSGAGFMPWGCDDRHKYVLELPIIRYFYAGFTAHVFFGIAGYLTTLRLFQLIDRHDQASQSKVLLNVSGALFRRAFRLYLPTFIITLVTAHYIYFGFYEANRPFLLDHGKLFPGDWNEPKPERFASYWMQMKFWGREMFDLTNIFTYGAVYPWHDQHLWSILAEMKGSMFLYMILIATAQCRVYVRFAVMCAMTYLYFLWNHWEIWVYILGAIVAQIDLLLTERDEKNKQVLPTPCADRFPPSPPRSPAPEEMMMMKKREREQHGGGWKRYYRHNLPTAGRTWSRAFGFFVAFYFLSYPIHGARDPAPGYMLLNKLIPEWMDRKDKFYANIGTAILLLLLARSDPQTSKWRRILNSGLAQYFGKISFGLYLTHGPVLHAFGYMIPQRIWWMMGTQGVDTTDAVWTAVIVIGWVINLASCLWVADVWTREVESRCVKAVKKLEDLCFVKTK</sequence>
<proteinExistence type="predicted"/>
<feature type="transmembrane region" description="Helical" evidence="1">
    <location>
        <begin position="102"/>
        <end position="121"/>
    </location>
</feature>
<dbReference type="Pfam" id="PF01757">
    <property type="entry name" value="Acyl_transf_3"/>
    <property type="match status" value="2"/>
</dbReference>
<gene>
    <name evidence="3" type="ORF">PV06_04030</name>
</gene>
<feature type="domain" description="Acyltransferase 3" evidence="2">
    <location>
        <begin position="90"/>
        <end position="340"/>
    </location>
</feature>
<feature type="transmembrane region" description="Helical" evidence="1">
    <location>
        <begin position="315"/>
        <end position="331"/>
    </location>
</feature>
<feature type="transmembrane region" description="Helical" evidence="1">
    <location>
        <begin position="514"/>
        <end position="533"/>
    </location>
</feature>
<dbReference type="RefSeq" id="XP_016265874.1">
    <property type="nucleotide sequence ID" value="XM_016404869.1"/>
</dbReference>
<evidence type="ECO:0000313" key="4">
    <source>
        <dbReference type="Proteomes" id="UP000053342"/>
    </source>
</evidence>
<dbReference type="Proteomes" id="UP000053342">
    <property type="component" value="Unassembled WGS sequence"/>
</dbReference>
<dbReference type="InterPro" id="IPR050879">
    <property type="entry name" value="Acyltransferase_3"/>
</dbReference>
<feature type="transmembrane region" description="Helical" evidence="1">
    <location>
        <begin position="393"/>
        <end position="411"/>
    </location>
</feature>
<feature type="transmembrane region" description="Helical" evidence="1">
    <location>
        <begin position="437"/>
        <end position="454"/>
    </location>
</feature>
<dbReference type="OrthoDB" id="5819582at2759"/>
<dbReference type="PANTHER" id="PTHR23028:SF134">
    <property type="entry name" value="PUTATIVE (AFU_ORTHOLOGUE AFUA_4G08520)-RELATED"/>
    <property type="match status" value="1"/>
</dbReference>
<reference evidence="3 4" key="1">
    <citation type="submission" date="2015-01" db="EMBL/GenBank/DDBJ databases">
        <title>The Genome Sequence of Exophiala oligosperma CBS72588.</title>
        <authorList>
            <consortium name="The Broad Institute Genomics Platform"/>
            <person name="Cuomo C."/>
            <person name="de Hoog S."/>
            <person name="Gorbushina A."/>
            <person name="Stielow B."/>
            <person name="Teixiera M."/>
            <person name="Abouelleil A."/>
            <person name="Chapman S.B."/>
            <person name="Priest M."/>
            <person name="Young S.K."/>
            <person name="Wortman J."/>
            <person name="Nusbaum C."/>
            <person name="Birren B."/>
        </authorList>
    </citation>
    <scope>NUCLEOTIDE SEQUENCE [LARGE SCALE GENOMIC DNA]</scope>
    <source>
        <strain evidence="3 4">CBS 72588</strain>
    </source>
</reference>
<protein>
    <recommendedName>
        <fullName evidence="2">Acyltransferase 3 domain-containing protein</fullName>
    </recommendedName>
</protein>
<organism evidence="3 4">
    <name type="scientific">Exophiala oligosperma</name>
    <dbReference type="NCBI Taxonomy" id="215243"/>
    <lineage>
        <taxon>Eukaryota</taxon>
        <taxon>Fungi</taxon>
        <taxon>Dikarya</taxon>
        <taxon>Ascomycota</taxon>
        <taxon>Pezizomycotina</taxon>
        <taxon>Eurotiomycetes</taxon>
        <taxon>Chaetothyriomycetidae</taxon>
        <taxon>Chaetothyriales</taxon>
        <taxon>Herpotrichiellaceae</taxon>
        <taxon>Exophiala</taxon>
    </lineage>
</organism>
<name>A0A0D2DRQ3_9EURO</name>
<keyword evidence="1" id="KW-0812">Transmembrane</keyword>
<dbReference type="AlphaFoldDB" id="A0A0D2DRQ3"/>
<accession>A0A0D2DRQ3</accession>
<feature type="transmembrane region" description="Helical" evidence="1">
    <location>
        <begin position="133"/>
        <end position="154"/>
    </location>
</feature>
<keyword evidence="1" id="KW-1133">Transmembrane helix</keyword>
<evidence type="ECO:0000313" key="3">
    <source>
        <dbReference type="EMBL" id="KIW45658.1"/>
    </source>
</evidence>
<evidence type="ECO:0000256" key="1">
    <source>
        <dbReference type="SAM" id="Phobius"/>
    </source>
</evidence>
<dbReference type="EMBL" id="KN847334">
    <property type="protein sequence ID" value="KIW45658.1"/>
    <property type="molecule type" value="Genomic_DNA"/>
</dbReference>
<dbReference type="HOGENOM" id="CLU_005679_13_5_1"/>
<feature type="transmembrane region" description="Helical" evidence="1">
    <location>
        <begin position="293"/>
        <end position="309"/>
    </location>
</feature>
<feature type="transmembrane region" description="Helical" evidence="1">
    <location>
        <begin position="267"/>
        <end position="286"/>
    </location>
</feature>
<dbReference type="PANTHER" id="PTHR23028">
    <property type="entry name" value="ACETYLTRANSFERASE"/>
    <property type="match status" value="1"/>
</dbReference>
<feature type="transmembrane region" description="Helical" evidence="1">
    <location>
        <begin position="475"/>
        <end position="494"/>
    </location>
</feature>
<feature type="domain" description="Acyltransferase 3" evidence="2">
    <location>
        <begin position="375"/>
        <end position="524"/>
    </location>
</feature>